<dbReference type="Pfam" id="PF01895">
    <property type="entry name" value="PhoU"/>
    <property type="match status" value="2"/>
</dbReference>
<keyword evidence="1" id="KW-0813">Transport</keyword>
<evidence type="ECO:0000256" key="2">
    <source>
        <dbReference type="SAM" id="MobiDB-lite"/>
    </source>
</evidence>
<evidence type="ECO:0000259" key="3">
    <source>
        <dbReference type="Pfam" id="PF01895"/>
    </source>
</evidence>
<dbReference type="Gene3D" id="1.10.150.430">
    <property type="entry name" value="DUF3349, helical bundle"/>
    <property type="match status" value="1"/>
</dbReference>
<evidence type="ECO:0000313" key="5">
    <source>
        <dbReference type="Proteomes" id="UP001601992"/>
    </source>
</evidence>
<dbReference type="PANTHER" id="PTHR42930:SF3">
    <property type="entry name" value="PHOSPHATE-SPECIFIC TRANSPORT SYSTEM ACCESSORY PROTEIN PHOU"/>
    <property type="match status" value="1"/>
</dbReference>
<dbReference type="SUPFAM" id="SSF109755">
    <property type="entry name" value="PhoU-like"/>
    <property type="match status" value="1"/>
</dbReference>
<dbReference type="EMBL" id="JBIAQY010000002">
    <property type="protein sequence ID" value="MFF3567751.1"/>
    <property type="molecule type" value="Genomic_DNA"/>
</dbReference>
<dbReference type="RefSeq" id="WP_157186819.1">
    <property type="nucleotide sequence ID" value="NZ_JBIAQY010000002.1"/>
</dbReference>
<dbReference type="InterPro" id="IPR021784">
    <property type="entry name" value="DUF3349"/>
</dbReference>
<accession>A0ABW6RUS5</accession>
<dbReference type="PANTHER" id="PTHR42930">
    <property type="entry name" value="PHOSPHATE-SPECIFIC TRANSPORT SYSTEM ACCESSORY PROTEIN PHOU"/>
    <property type="match status" value="1"/>
</dbReference>
<reference evidence="4 5" key="1">
    <citation type="submission" date="2024-10" db="EMBL/GenBank/DDBJ databases">
        <title>The Natural Products Discovery Center: Release of the First 8490 Sequenced Strains for Exploring Actinobacteria Biosynthetic Diversity.</title>
        <authorList>
            <person name="Kalkreuter E."/>
            <person name="Kautsar S.A."/>
            <person name="Yang D."/>
            <person name="Bader C.D."/>
            <person name="Teijaro C.N."/>
            <person name="Fluegel L."/>
            <person name="Davis C.M."/>
            <person name="Simpson J.R."/>
            <person name="Lauterbach L."/>
            <person name="Steele A.D."/>
            <person name="Gui C."/>
            <person name="Meng S."/>
            <person name="Li G."/>
            <person name="Viehrig K."/>
            <person name="Ye F."/>
            <person name="Su P."/>
            <person name="Kiefer A.F."/>
            <person name="Nichols A."/>
            <person name="Cepeda A.J."/>
            <person name="Yan W."/>
            <person name="Fan B."/>
            <person name="Jiang Y."/>
            <person name="Adhikari A."/>
            <person name="Zheng C.-J."/>
            <person name="Schuster L."/>
            <person name="Cowan T.M."/>
            <person name="Smanski M.J."/>
            <person name="Chevrette M.G."/>
            <person name="De Carvalho L.P.S."/>
            <person name="Shen B."/>
        </authorList>
    </citation>
    <scope>NUCLEOTIDE SEQUENCE [LARGE SCALE GENOMIC DNA]</scope>
    <source>
        <strain evidence="4 5">NPDC002593</strain>
    </source>
</reference>
<name>A0ABW6RUS5_9NOCA</name>
<evidence type="ECO:0000256" key="1">
    <source>
        <dbReference type="ARBA" id="ARBA00022592"/>
    </source>
</evidence>
<dbReference type="InterPro" id="IPR038078">
    <property type="entry name" value="PhoU-like_sf"/>
</dbReference>
<dbReference type="Pfam" id="PF11829">
    <property type="entry name" value="DUF3349"/>
    <property type="match status" value="1"/>
</dbReference>
<dbReference type="InterPro" id="IPR044918">
    <property type="entry name" value="DUF3349_helical"/>
</dbReference>
<keyword evidence="1" id="KW-0592">Phosphate transport</keyword>
<dbReference type="Gene3D" id="1.20.58.220">
    <property type="entry name" value="Phosphate transport system protein phou homolog 2, domain 2"/>
    <property type="match status" value="1"/>
</dbReference>
<feature type="domain" description="PhoU" evidence="3">
    <location>
        <begin position="144"/>
        <end position="229"/>
    </location>
</feature>
<evidence type="ECO:0000313" key="4">
    <source>
        <dbReference type="EMBL" id="MFF3567751.1"/>
    </source>
</evidence>
<dbReference type="InterPro" id="IPR028366">
    <property type="entry name" value="PhoU"/>
</dbReference>
<feature type="compositionally biased region" description="Acidic residues" evidence="2">
    <location>
        <begin position="349"/>
        <end position="359"/>
    </location>
</feature>
<keyword evidence="5" id="KW-1185">Reference proteome</keyword>
<comment type="caution">
    <text evidence="4">The sequence shown here is derived from an EMBL/GenBank/DDBJ whole genome shotgun (WGS) entry which is preliminary data.</text>
</comment>
<dbReference type="Proteomes" id="UP001601992">
    <property type="component" value="Unassembled WGS sequence"/>
</dbReference>
<gene>
    <name evidence="4" type="ORF">ACFYXQ_08185</name>
</gene>
<feature type="domain" description="PhoU" evidence="3">
    <location>
        <begin position="248"/>
        <end position="331"/>
    </location>
</feature>
<organism evidence="4 5">
    <name type="scientific">Nocardia jiangxiensis</name>
    <dbReference type="NCBI Taxonomy" id="282685"/>
    <lineage>
        <taxon>Bacteria</taxon>
        <taxon>Bacillati</taxon>
        <taxon>Actinomycetota</taxon>
        <taxon>Actinomycetes</taxon>
        <taxon>Mycobacteriales</taxon>
        <taxon>Nocardiaceae</taxon>
        <taxon>Nocardia</taxon>
    </lineage>
</organism>
<dbReference type="InterPro" id="IPR026022">
    <property type="entry name" value="PhoU_dom"/>
</dbReference>
<feature type="region of interest" description="Disordered" evidence="2">
    <location>
        <begin position="340"/>
        <end position="359"/>
    </location>
</feature>
<sequence>MEWSDFLARIVAWLRAGYPQGVPAQDYVPLLAVLGRRLSDEEIDQVVDQLIVHGALPAERVDAGVAITRHTQELPSESDLARVRDRLRAGGWPVRADWQVGSSGEAAESVLPLHVPADADRSGGGESNVRIRYRDLQRLAELLHEMCLRDRAAIATATNALVASDLEQSQAAIDLGGGVEAMARDVEAEAIRLLALDSPATGELRQVVTAAQLTGNLQRMAVLATHIATAARRRHPEPTVPEPVRPLIIRMGRVAVQIATSAATVLESPTPETASTLEGQDDLMDDLHEELLATVLGPAWDHGITAAVDMTLIGRYYERFADNAVEVGRRIVFLATGETVGERRRKTEDDEEPDSDEAV</sequence>
<protein>
    <submittedName>
        <fullName evidence="4">DUF3349 domain-containing protein</fullName>
    </submittedName>
</protein>
<proteinExistence type="predicted"/>